<accession>A0A8S5TG78</accession>
<evidence type="ECO:0000313" key="1">
    <source>
        <dbReference type="EMBL" id="DAF62308.1"/>
    </source>
</evidence>
<sequence length="29" mass="3366">MCDICARTGVYQYVPLLKEIINGNLVIYY</sequence>
<name>A0A8S5TG78_9CAUD</name>
<dbReference type="EMBL" id="BK032823">
    <property type="protein sequence ID" value="DAF62308.1"/>
    <property type="molecule type" value="Genomic_DNA"/>
</dbReference>
<protein>
    <submittedName>
        <fullName evidence="1">Uncharacterized protein</fullName>
    </submittedName>
</protein>
<reference evidence="1" key="1">
    <citation type="journal article" date="2021" name="Proc. Natl. Acad. Sci. U.S.A.">
        <title>A Catalog of Tens of Thousands of Viruses from Human Metagenomes Reveals Hidden Associations with Chronic Diseases.</title>
        <authorList>
            <person name="Tisza M.J."/>
            <person name="Buck C.B."/>
        </authorList>
    </citation>
    <scope>NUCLEOTIDE SEQUENCE</scope>
    <source>
        <strain evidence="1">CtIty1</strain>
    </source>
</reference>
<proteinExistence type="predicted"/>
<organism evidence="1">
    <name type="scientific">Myoviridae sp. ctIty1</name>
    <dbReference type="NCBI Taxonomy" id="2827673"/>
    <lineage>
        <taxon>Viruses</taxon>
        <taxon>Duplodnaviria</taxon>
        <taxon>Heunggongvirae</taxon>
        <taxon>Uroviricota</taxon>
        <taxon>Caudoviricetes</taxon>
    </lineage>
</organism>